<feature type="transmembrane region" description="Helical" evidence="1">
    <location>
        <begin position="170"/>
        <end position="192"/>
    </location>
</feature>
<feature type="transmembrane region" description="Helical" evidence="1">
    <location>
        <begin position="139"/>
        <end position="158"/>
    </location>
</feature>
<evidence type="ECO:0000259" key="2">
    <source>
        <dbReference type="Pfam" id="PF25933"/>
    </source>
</evidence>
<dbReference type="RefSeq" id="WP_074794363.1">
    <property type="nucleotide sequence ID" value="NZ_FOAD01000005.1"/>
</dbReference>
<protein>
    <recommendedName>
        <fullName evidence="2">DUF7978 domain-containing protein</fullName>
    </recommendedName>
</protein>
<keyword evidence="1" id="KW-0812">Transmembrane</keyword>
<dbReference type="AlphaFoldDB" id="A0A1H7QS19"/>
<reference evidence="3 4" key="1">
    <citation type="submission" date="2016-10" db="EMBL/GenBank/DDBJ databases">
        <authorList>
            <person name="de Groot N.N."/>
        </authorList>
    </citation>
    <scope>NUCLEOTIDE SEQUENCE [LARGE SCALE GENOMIC DNA]</scope>
    <source>
        <strain evidence="3 4">CDM_5</strain>
    </source>
</reference>
<feature type="transmembrane region" description="Helical" evidence="1">
    <location>
        <begin position="21"/>
        <end position="40"/>
    </location>
</feature>
<proteinExistence type="predicted"/>
<dbReference type="Pfam" id="PF25933">
    <property type="entry name" value="DUF7978"/>
    <property type="match status" value="1"/>
</dbReference>
<dbReference type="EMBL" id="FOAD01000005">
    <property type="protein sequence ID" value="SEL50766.1"/>
    <property type="molecule type" value="Genomic_DNA"/>
</dbReference>
<feature type="domain" description="DUF7978" evidence="2">
    <location>
        <begin position="1"/>
        <end position="191"/>
    </location>
</feature>
<keyword evidence="1" id="KW-0472">Membrane</keyword>
<feature type="transmembrane region" description="Helical" evidence="1">
    <location>
        <begin position="102"/>
        <end position="127"/>
    </location>
</feature>
<organism evidence="3 4">
    <name type="scientific">Haloferax larsenii</name>
    <dbReference type="NCBI Taxonomy" id="302484"/>
    <lineage>
        <taxon>Archaea</taxon>
        <taxon>Methanobacteriati</taxon>
        <taxon>Methanobacteriota</taxon>
        <taxon>Stenosarchaea group</taxon>
        <taxon>Halobacteria</taxon>
        <taxon>Halobacteriales</taxon>
        <taxon>Haloferacaceae</taxon>
        <taxon>Haloferax</taxon>
    </lineage>
</organism>
<dbReference type="InterPro" id="IPR058284">
    <property type="entry name" value="DUF7978"/>
</dbReference>
<keyword evidence="1" id="KW-1133">Transmembrane helix</keyword>
<sequence>MSVTTGSASDSTQSTAKTVGIGAVAGLGAALLGYLATYVATSSTIENSTASQVLEALGSDISTWKVVGWVFMNAHGVTTNFPGLFGTTSSTNLIEGVEAFSAVLYAVPAVALLAAGVVAAVACGASSAKSGAMAGGSTVLGYLPVALAGLALFAITIGDAVARPDPVTSVLLAGIVYPATLGIVGGVAASAIR</sequence>
<gene>
    <name evidence="3" type="ORF">SAMN04488691_105136</name>
</gene>
<evidence type="ECO:0000256" key="1">
    <source>
        <dbReference type="SAM" id="Phobius"/>
    </source>
</evidence>
<accession>A0A1H7QS19</accession>
<evidence type="ECO:0000313" key="4">
    <source>
        <dbReference type="Proteomes" id="UP000183894"/>
    </source>
</evidence>
<evidence type="ECO:0000313" key="3">
    <source>
        <dbReference type="EMBL" id="SEL50766.1"/>
    </source>
</evidence>
<name>A0A1H7QS19_HALLR</name>
<dbReference type="Proteomes" id="UP000183894">
    <property type="component" value="Unassembled WGS sequence"/>
</dbReference>
<dbReference type="OrthoDB" id="270777at2157"/>